<dbReference type="Proteomes" id="UP001431783">
    <property type="component" value="Unassembled WGS sequence"/>
</dbReference>
<keyword evidence="2" id="KW-1185">Reference proteome</keyword>
<reference evidence="1 2" key="1">
    <citation type="submission" date="2023-03" db="EMBL/GenBank/DDBJ databases">
        <title>Genome insight into feeding habits of ladybird beetles.</title>
        <authorList>
            <person name="Li H.-S."/>
            <person name="Huang Y.-H."/>
            <person name="Pang H."/>
        </authorList>
    </citation>
    <scope>NUCLEOTIDE SEQUENCE [LARGE SCALE GENOMIC DNA]</scope>
    <source>
        <strain evidence="1">SYSU_2023b</strain>
        <tissue evidence="1">Whole body</tissue>
    </source>
</reference>
<gene>
    <name evidence="1" type="ORF">WA026_013241</name>
</gene>
<accession>A0AAW1UD26</accession>
<protein>
    <submittedName>
        <fullName evidence="1">Uncharacterized protein</fullName>
    </submittedName>
</protein>
<comment type="caution">
    <text evidence="1">The sequence shown here is derived from an EMBL/GenBank/DDBJ whole genome shotgun (WGS) entry which is preliminary data.</text>
</comment>
<name>A0AAW1UD26_9CUCU</name>
<sequence>MHLYRTSRYAWNQKSSNHCVFLETTYGAETLSLKKMNMLDVTITDKTPNHDIENKTRVRYAKQSTVNKSYYYKNRTYGPNERLRVNRETSEVKTKT</sequence>
<organism evidence="1 2">
    <name type="scientific">Henosepilachna vigintioctopunctata</name>
    <dbReference type="NCBI Taxonomy" id="420089"/>
    <lineage>
        <taxon>Eukaryota</taxon>
        <taxon>Metazoa</taxon>
        <taxon>Ecdysozoa</taxon>
        <taxon>Arthropoda</taxon>
        <taxon>Hexapoda</taxon>
        <taxon>Insecta</taxon>
        <taxon>Pterygota</taxon>
        <taxon>Neoptera</taxon>
        <taxon>Endopterygota</taxon>
        <taxon>Coleoptera</taxon>
        <taxon>Polyphaga</taxon>
        <taxon>Cucujiformia</taxon>
        <taxon>Coccinelloidea</taxon>
        <taxon>Coccinellidae</taxon>
        <taxon>Epilachninae</taxon>
        <taxon>Epilachnini</taxon>
        <taxon>Henosepilachna</taxon>
    </lineage>
</organism>
<evidence type="ECO:0000313" key="2">
    <source>
        <dbReference type="Proteomes" id="UP001431783"/>
    </source>
</evidence>
<evidence type="ECO:0000313" key="1">
    <source>
        <dbReference type="EMBL" id="KAK9880909.1"/>
    </source>
</evidence>
<dbReference type="AlphaFoldDB" id="A0AAW1UD26"/>
<proteinExistence type="predicted"/>
<dbReference type="EMBL" id="JARQZJ010000066">
    <property type="protein sequence ID" value="KAK9880909.1"/>
    <property type="molecule type" value="Genomic_DNA"/>
</dbReference>